<dbReference type="Proteomes" id="UP000253529">
    <property type="component" value="Unassembled WGS sequence"/>
</dbReference>
<dbReference type="NCBIfam" id="TIGR04346">
    <property type="entry name" value="DotA_TraY"/>
    <property type="match status" value="1"/>
</dbReference>
<keyword evidence="2" id="KW-0812">Transmembrane</keyword>
<gene>
    <name evidence="4" type="ORF">DFR50_13550</name>
</gene>
<feature type="region of interest" description="Disordered" evidence="1">
    <location>
        <begin position="727"/>
        <end position="787"/>
    </location>
</feature>
<feature type="transmembrane region" description="Helical" evidence="2">
    <location>
        <begin position="73"/>
        <end position="98"/>
    </location>
</feature>
<feature type="signal peptide" evidence="3">
    <location>
        <begin position="1"/>
        <end position="24"/>
    </location>
</feature>
<organism evidence="4 5">
    <name type="scientific">Roseiarcus fermentans</name>
    <dbReference type="NCBI Taxonomy" id="1473586"/>
    <lineage>
        <taxon>Bacteria</taxon>
        <taxon>Pseudomonadati</taxon>
        <taxon>Pseudomonadota</taxon>
        <taxon>Alphaproteobacteria</taxon>
        <taxon>Hyphomicrobiales</taxon>
        <taxon>Roseiarcaceae</taxon>
        <taxon>Roseiarcus</taxon>
    </lineage>
</organism>
<comment type="caution">
    <text evidence="4">The sequence shown here is derived from an EMBL/GenBank/DDBJ whole genome shotgun (WGS) entry which is preliminary data.</text>
</comment>
<protein>
    <submittedName>
        <fullName evidence="4">Conjugal transfer/type IV secretion protein DotA/TraY</fullName>
    </submittedName>
</protein>
<feature type="transmembrane region" description="Helical" evidence="2">
    <location>
        <begin position="608"/>
        <end position="628"/>
    </location>
</feature>
<dbReference type="RefSeq" id="WP_113891907.1">
    <property type="nucleotide sequence ID" value="NZ_QNRK01000035.1"/>
</dbReference>
<evidence type="ECO:0000313" key="4">
    <source>
        <dbReference type="EMBL" id="RBP05260.1"/>
    </source>
</evidence>
<dbReference type="EMBL" id="QNRK01000035">
    <property type="protein sequence ID" value="RBP05260.1"/>
    <property type="molecule type" value="Genomic_DNA"/>
</dbReference>
<name>A0A366EUA4_9HYPH</name>
<evidence type="ECO:0000256" key="1">
    <source>
        <dbReference type="SAM" id="MobiDB-lite"/>
    </source>
</evidence>
<feature type="transmembrane region" description="Helical" evidence="2">
    <location>
        <begin position="110"/>
        <end position="131"/>
    </location>
</feature>
<evidence type="ECO:0000256" key="3">
    <source>
        <dbReference type="SAM" id="SignalP"/>
    </source>
</evidence>
<dbReference type="AlphaFoldDB" id="A0A366EUA4"/>
<evidence type="ECO:0000256" key="2">
    <source>
        <dbReference type="SAM" id="Phobius"/>
    </source>
</evidence>
<feature type="compositionally biased region" description="Polar residues" evidence="1">
    <location>
        <begin position="757"/>
        <end position="775"/>
    </location>
</feature>
<feature type="transmembrane region" description="Helical" evidence="2">
    <location>
        <begin position="511"/>
        <end position="532"/>
    </location>
</feature>
<dbReference type="OrthoDB" id="5457650at2"/>
<keyword evidence="2" id="KW-1133">Transmembrane helix</keyword>
<feature type="transmembrane region" description="Helical" evidence="2">
    <location>
        <begin position="564"/>
        <end position="588"/>
    </location>
</feature>
<keyword evidence="5" id="KW-1185">Reference proteome</keyword>
<evidence type="ECO:0000313" key="5">
    <source>
        <dbReference type="Proteomes" id="UP000253529"/>
    </source>
</evidence>
<feature type="transmembrane region" description="Helical" evidence="2">
    <location>
        <begin position="661"/>
        <end position="683"/>
    </location>
</feature>
<dbReference type="InterPro" id="IPR027628">
    <property type="entry name" value="DotA_TraY"/>
</dbReference>
<reference evidence="4 5" key="1">
    <citation type="submission" date="2018-06" db="EMBL/GenBank/DDBJ databases">
        <title>Genomic Encyclopedia of Type Strains, Phase IV (KMG-IV): sequencing the most valuable type-strain genomes for metagenomic binning, comparative biology and taxonomic classification.</title>
        <authorList>
            <person name="Goeker M."/>
        </authorList>
    </citation>
    <scope>NUCLEOTIDE SEQUENCE [LARGE SCALE GENOMIC DNA]</scope>
    <source>
        <strain evidence="4 5">DSM 24875</strain>
    </source>
</reference>
<feature type="transmembrane region" description="Helical" evidence="2">
    <location>
        <begin position="635"/>
        <end position="655"/>
    </location>
</feature>
<accession>A0A366EUA4</accession>
<sequence>MMIRRRSLLLALALVLLSIDAALAQTSSTTGSSSFNISWSALDPGDDWTWQMLQSVFPVSGTPPTNTGTAATLIGTLLGQITGLVMALAMFFLCYLTIINIHRVSESAQILTSAMTSMAAVRIGFAAIMMFPLSSGFSVGQAGVMQVAGWGIGMARTLYANAVQAIGPDAMVIADPIIPGTRTIVLGLIEDELCRSLINQATATTLVPAPSATVVNSGKGAVVTYAYSLAAGNGTGSPTCGSVSVADSSAAPATLGSVTVDMATQQRSILEGIVGSLRPQIDSIAQSYWQNKTQGALSPLLGLYQSATQTYTQQLTSAAQAITAQLRSSLSSTDARNGNLGLSKNEVQLSTLGWTSAAAYYLGFARLNGLTLSLASGTPTVNMPSFEGLSPSLEADIAPLFTSSSSLLDKLKTYVATADGLTSPGGNADTLTGTFTGTDGSGMMEKLFRALNFTPTLLQSFVDNLSPTAQNWADPFGGLIALGNQMILVAMTALGLAGIASTTTGTAATTLFNALTMNWAGAVATLSLSVLMQFFATPIFIGCMALLIPGLTIAFVLPMIPWVMWIAGVAGYLILVCEAMVAVPLWMLAHLTFEGDGLHGRGFAGYELLFNILFRPVLMLIGLFLGYFIFTCISWLIRMSFGIAAAFVLGDGWLVTNWLGLFVLLSIFVLTHVVAAIASFRMITLIPHHIPRMIGFSSANRVDMDEFSRGAALIGANETLSTVRKSLSPKQLTSGGGSGGGQGSQKLLGSPTRDDASTTTSPPNSGLDTTLQATTDMGGGSPEPEDA</sequence>
<proteinExistence type="predicted"/>
<feature type="transmembrane region" description="Helical" evidence="2">
    <location>
        <begin position="538"/>
        <end position="557"/>
    </location>
</feature>
<keyword evidence="3" id="KW-0732">Signal</keyword>
<feature type="compositionally biased region" description="Gly residues" evidence="1">
    <location>
        <begin position="734"/>
        <end position="743"/>
    </location>
</feature>
<feature type="chain" id="PRO_5016612074" evidence="3">
    <location>
        <begin position="25"/>
        <end position="787"/>
    </location>
</feature>
<keyword evidence="2" id="KW-0472">Membrane</keyword>
<feature type="transmembrane region" description="Helical" evidence="2">
    <location>
        <begin position="476"/>
        <end position="499"/>
    </location>
</feature>